<dbReference type="PROSITE" id="PS50255">
    <property type="entry name" value="CYTOCHROME_B5_2"/>
    <property type="match status" value="1"/>
</dbReference>
<keyword evidence="7" id="KW-0966">Cell projection</keyword>
<evidence type="ECO:0000256" key="1">
    <source>
        <dbReference type="ARBA" id="ARBA00004430"/>
    </source>
</evidence>
<evidence type="ECO:0000256" key="4">
    <source>
        <dbReference type="ARBA" id="ARBA00022723"/>
    </source>
</evidence>
<evidence type="ECO:0000256" key="3">
    <source>
        <dbReference type="ARBA" id="ARBA00022617"/>
    </source>
</evidence>
<feature type="domain" description="Cytochrome b5 heme-binding" evidence="11">
    <location>
        <begin position="3"/>
        <end position="68"/>
    </location>
</feature>
<dbReference type="SMART" id="SM01117">
    <property type="entry name" value="Cyt-b5"/>
    <property type="match status" value="1"/>
</dbReference>
<keyword evidence="3" id="KW-0349">Heme</keyword>
<evidence type="ECO:0000256" key="9">
    <source>
        <dbReference type="ARBA" id="ARBA00040649"/>
    </source>
</evidence>
<dbReference type="GO" id="GO:0005930">
    <property type="term" value="C:axoneme"/>
    <property type="evidence" value="ECO:0007669"/>
    <property type="project" value="UniProtKB-SubCell"/>
</dbReference>
<comment type="subcellular location">
    <subcellularLocation>
        <location evidence="1">Cytoplasm</location>
        <location evidence="1">Cytoskeleton</location>
        <location evidence="1">Cilium axoneme</location>
    </subcellularLocation>
</comment>
<evidence type="ECO:0000256" key="6">
    <source>
        <dbReference type="ARBA" id="ARBA00023212"/>
    </source>
</evidence>
<keyword evidence="5" id="KW-0408">Iron</keyword>
<protein>
    <recommendedName>
        <fullName evidence="9">Cytochrome b5 domain-containing protein 1</fullName>
    </recommendedName>
</protein>
<keyword evidence="13" id="KW-1185">Reference proteome</keyword>
<evidence type="ECO:0000256" key="8">
    <source>
        <dbReference type="ARBA" id="ARBA00038168"/>
    </source>
</evidence>
<dbReference type="GO" id="GO:0046872">
    <property type="term" value="F:metal ion binding"/>
    <property type="evidence" value="ECO:0007669"/>
    <property type="project" value="UniProtKB-KW"/>
</dbReference>
<evidence type="ECO:0000259" key="11">
    <source>
        <dbReference type="PROSITE" id="PS50255"/>
    </source>
</evidence>
<proteinExistence type="inferred from homology"/>
<reference evidence="12" key="1">
    <citation type="journal article" date="2023" name="IScience">
        <title>Live-bearing cockroach genome reveals convergent evolutionary mechanisms linked to viviparity in insects and beyond.</title>
        <authorList>
            <person name="Fouks B."/>
            <person name="Harrison M.C."/>
            <person name="Mikhailova A.A."/>
            <person name="Marchal E."/>
            <person name="English S."/>
            <person name="Carruthers M."/>
            <person name="Jennings E.C."/>
            <person name="Chiamaka E.L."/>
            <person name="Frigard R.A."/>
            <person name="Pippel M."/>
            <person name="Attardo G.M."/>
            <person name="Benoit J.B."/>
            <person name="Bornberg-Bauer E."/>
            <person name="Tobe S.S."/>
        </authorList>
    </citation>
    <scope>NUCLEOTIDE SEQUENCE</scope>
    <source>
        <strain evidence="12">Stay&amp;Tobe</strain>
    </source>
</reference>
<sequence length="201" mass="23203">MDNLHYLPAEVAIHNKPEDIWVSFLGKVYDLSMLVDGYEGQDIIKPLLAYAGKDISEWFDPRTRDIQHYIHPITGARIPYTPHGRIPDVGPQVPITAWTPLERLPWWKDPKYLLGNLTEGARTIRVCKEDTLKRIAERIKPFNSHVGSYTFKYNNRVLDMDKTLEENGIGDDRGKFEDVNLPEDDFIPCLMLYFNDDLTVG</sequence>
<evidence type="ECO:0000256" key="5">
    <source>
        <dbReference type="ARBA" id="ARBA00023004"/>
    </source>
</evidence>
<keyword evidence="4" id="KW-0479">Metal-binding</keyword>
<evidence type="ECO:0000256" key="10">
    <source>
        <dbReference type="ARBA" id="ARBA00046139"/>
    </source>
</evidence>
<comment type="similarity">
    <text evidence="8">Belongs to the cytochrome b5 family.</text>
</comment>
<dbReference type="EMBL" id="JASPKZ010007465">
    <property type="protein sequence ID" value="KAJ9584106.1"/>
    <property type="molecule type" value="Genomic_DNA"/>
</dbReference>
<keyword evidence="2" id="KW-0963">Cytoplasm</keyword>
<evidence type="ECO:0000313" key="12">
    <source>
        <dbReference type="EMBL" id="KAJ9584106.1"/>
    </source>
</evidence>
<dbReference type="InterPro" id="IPR001199">
    <property type="entry name" value="Cyt_B5-like_heme/steroid-bd"/>
</dbReference>
<accession>A0AAD7ZPE1</accession>
<gene>
    <name evidence="12" type="ORF">L9F63_021542</name>
</gene>
<name>A0AAD7ZPE1_DIPPU</name>
<comment type="function">
    <text evidence="10">Radial spoke stalk protein that binds heme under oxidizing conditions. Required for the coordinated beating of multiple cilia maybe by functioning in a redox signaling pathway.</text>
</comment>
<dbReference type="InterPro" id="IPR036400">
    <property type="entry name" value="Cyt_B5-like_heme/steroid_sf"/>
</dbReference>
<dbReference type="SUPFAM" id="SSF55856">
    <property type="entry name" value="Cytochrome b5-like heme/steroid binding domain"/>
    <property type="match status" value="1"/>
</dbReference>
<keyword evidence="6" id="KW-0206">Cytoskeleton</keyword>
<dbReference type="Gene3D" id="3.10.120.10">
    <property type="entry name" value="Cytochrome b5-like heme/steroid binding domain"/>
    <property type="match status" value="1"/>
</dbReference>
<organism evidence="12 13">
    <name type="scientific">Diploptera punctata</name>
    <name type="common">Pacific beetle cockroach</name>
    <dbReference type="NCBI Taxonomy" id="6984"/>
    <lineage>
        <taxon>Eukaryota</taxon>
        <taxon>Metazoa</taxon>
        <taxon>Ecdysozoa</taxon>
        <taxon>Arthropoda</taxon>
        <taxon>Hexapoda</taxon>
        <taxon>Insecta</taxon>
        <taxon>Pterygota</taxon>
        <taxon>Neoptera</taxon>
        <taxon>Polyneoptera</taxon>
        <taxon>Dictyoptera</taxon>
        <taxon>Blattodea</taxon>
        <taxon>Blaberoidea</taxon>
        <taxon>Blaberidae</taxon>
        <taxon>Diplopterinae</taxon>
        <taxon>Diploptera</taxon>
    </lineage>
</organism>
<dbReference type="PANTHER" id="PTHR21281">
    <property type="entry name" value="CYTOCHROME B5 DOMAIN-CONTAINING PROTEIN 1"/>
    <property type="match status" value="1"/>
</dbReference>
<reference evidence="12" key="2">
    <citation type="submission" date="2023-05" db="EMBL/GenBank/DDBJ databases">
        <authorList>
            <person name="Fouks B."/>
        </authorList>
    </citation>
    <scope>NUCLEOTIDE SEQUENCE</scope>
    <source>
        <strain evidence="12">Stay&amp;Tobe</strain>
        <tissue evidence="12">Testes</tissue>
    </source>
</reference>
<dbReference type="Pfam" id="PF00173">
    <property type="entry name" value="Cyt-b5"/>
    <property type="match status" value="1"/>
</dbReference>
<evidence type="ECO:0000256" key="7">
    <source>
        <dbReference type="ARBA" id="ARBA00023273"/>
    </source>
</evidence>
<comment type="caution">
    <text evidence="12">The sequence shown here is derived from an EMBL/GenBank/DDBJ whole genome shotgun (WGS) entry which is preliminary data.</text>
</comment>
<dbReference type="Proteomes" id="UP001233999">
    <property type="component" value="Unassembled WGS sequence"/>
</dbReference>
<dbReference type="AlphaFoldDB" id="A0AAD7ZPE1"/>
<dbReference type="InterPro" id="IPR052320">
    <property type="entry name" value="Cytochrome_b5_domain"/>
</dbReference>
<evidence type="ECO:0000256" key="2">
    <source>
        <dbReference type="ARBA" id="ARBA00022490"/>
    </source>
</evidence>
<dbReference type="PANTHER" id="PTHR21281:SF0">
    <property type="entry name" value="CYTOCHROME B5 DOMAIN-CONTAINING PROTEIN 1"/>
    <property type="match status" value="1"/>
</dbReference>
<evidence type="ECO:0000313" key="13">
    <source>
        <dbReference type="Proteomes" id="UP001233999"/>
    </source>
</evidence>